<dbReference type="EMBL" id="VSSQ01056646">
    <property type="protein sequence ID" value="MPN10487.1"/>
    <property type="molecule type" value="Genomic_DNA"/>
</dbReference>
<gene>
    <name evidence="1" type="ORF">SDC9_157782</name>
</gene>
<dbReference type="AlphaFoldDB" id="A0A645F8C3"/>
<organism evidence="1">
    <name type="scientific">bioreactor metagenome</name>
    <dbReference type="NCBI Taxonomy" id="1076179"/>
    <lineage>
        <taxon>unclassified sequences</taxon>
        <taxon>metagenomes</taxon>
        <taxon>ecological metagenomes</taxon>
    </lineage>
</organism>
<evidence type="ECO:0000313" key="1">
    <source>
        <dbReference type="EMBL" id="MPN10487.1"/>
    </source>
</evidence>
<evidence type="ECO:0008006" key="2">
    <source>
        <dbReference type="Google" id="ProtNLM"/>
    </source>
</evidence>
<sequence length="234" mass="26533">MNGKEIERRFENNFEISIPGIFKPKEKRLSSQSHWAGFGIGFSNLPEGFNFDGELSSLLNLSRSLQYNLNIGEASCRFGKSNWKGIVGFGIQFNSFHLQTNKAITVENYRSVISTTEVGQEYNKSRLHYTYLTFPFLMETNYPLGKNTYFFINGGIVAKVKTASSSKVWYNEDGKEKKHQMPGELNIRPLTFDFLVQAGIDNFGFFASYSPLNVFLNGKGPKGNQATIGLQFYF</sequence>
<comment type="caution">
    <text evidence="1">The sequence shown here is derived from an EMBL/GenBank/DDBJ whole genome shotgun (WGS) entry which is preliminary data.</text>
</comment>
<reference evidence="1" key="1">
    <citation type="submission" date="2019-08" db="EMBL/GenBank/DDBJ databases">
        <authorList>
            <person name="Kucharzyk K."/>
            <person name="Murdoch R.W."/>
            <person name="Higgins S."/>
            <person name="Loffler F."/>
        </authorList>
    </citation>
    <scope>NUCLEOTIDE SEQUENCE</scope>
</reference>
<name>A0A645F8C3_9ZZZZ</name>
<protein>
    <recommendedName>
        <fullName evidence="2">Outer membrane protein beta-barrel domain-containing protein</fullName>
    </recommendedName>
</protein>
<proteinExistence type="predicted"/>
<accession>A0A645F8C3</accession>